<name>A0A480IH32_PIG</name>
<feature type="compositionally biased region" description="Low complexity" evidence="1">
    <location>
        <begin position="48"/>
        <end position="59"/>
    </location>
</feature>
<reference evidence="2" key="1">
    <citation type="journal article" date="2019" name="PeerJ">
        <title>Genes of the pig, Sus scrofa, reconstructed with EvidentialGene.</title>
        <authorList>
            <person name="Gilbert D.G."/>
        </authorList>
    </citation>
    <scope>NUCLEOTIDE SEQUENCE</scope>
</reference>
<evidence type="ECO:0000256" key="1">
    <source>
        <dbReference type="SAM" id="MobiDB-lite"/>
    </source>
</evidence>
<protein>
    <submittedName>
        <fullName evidence="2">Uncharacterized protein</fullName>
    </submittedName>
</protein>
<dbReference type="AlphaFoldDB" id="A0A480IH32"/>
<dbReference type="EMBL" id="DQIR01077515">
    <property type="protein sequence ID" value="HDA32991.1"/>
    <property type="molecule type" value="Transcribed_RNA"/>
</dbReference>
<accession>A0A480IH32</accession>
<proteinExistence type="predicted"/>
<evidence type="ECO:0000313" key="2">
    <source>
        <dbReference type="EMBL" id="HDA35829.1"/>
    </source>
</evidence>
<dbReference type="EMBL" id="DQIR01080353">
    <property type="protein sequence ID" value="HDA35829.1"/>
    <property type="molecule type" value="Transcribed_RNA"/>
</dbReference>
<feature type="region of interest" description="Disordered" evidence="1">
    <location>
        <begin position="1"/>
        <end position="113"/>
    </location>
</feature>
<sequence length="113" mass="11746">MTMQGMHTIVPGSRSSTWGRRAARSRGQENRAAGRVLNAAPLSRDLGLPTTQQPRPTLPAHRRPPSPGANDCASPKRDAAGGTAAKPMGTAKEVDKRALASVGGRAGRNGDVL</sequence>
<organism evidence="2">
    <name type="scientific">Sus scrofa</name>
    <name type="common">Pig</name>
    <dbReference type="NCBI Taxonomy" id="9823"/>
    <lineage>
        <taxon>Eukaryota</taxon>
        <taxon>Metazoa</taxon>
        <taxon>Chordata</taxon>
        <taxon>Craniata</taxon>
        <taxon>Vertebrata</taxon>
        <taxon>Euteleostomi</taxon>
        <taxon>Mammalia</taxon>
        <taxon>Eutheria</taxon>
        <taxon>Laurasiatheria</taxon>
        <taxon>Artiodactyla</taxon>
        <taxon>Suina</taxon>
        <taxon>Suidae</taxon>
        <taxon>Sus</taxon>
    </lineage>
</organism>